<evidence type="ECO:0000259" key="5">
    <source>
        <dbReference type="SMART" id="SM00646"/>
    </source>
</evidence>
<accession>A0A1I2GNY6</accession>
<evidence type="ECO:0000313" key="6">
    <source>
        <dbReference type="EMBL" id="SFF19285.1"/>
    </source>
</evidence>
<dbReference type="SMART" id="SM00646">
    <property type="entry name" value="Ami_3"/>
    <property type="match status" value="1"/>
</dbReference>
<dbReference type="Proteomes" id="UP000199513">
    <property type="component" value="Unassembled WGS sequence"/>
</dbReference>
<gene>
    <name evidence="6" type="ORF">SAMN04488541_101974</name>
</gene>
<sequence length="261" mass="29282">MKKQLFATLLISCLVLASYTPLCIKPNKLGKIVIDAGHGGKDPGCFGKKLQEKDVCFDVAMEVGALIKTYLPDIQVVYTRTSENQFVELRERARLANRENGDLFISVHCNSASSANVCGTETYIMGLSNIDEDDEVALRENSAILSEINYLEKYDGFDPNSPMSHIILANYQNNFQNNSLRLASYIENEFVETAQRKSRGVKQSSFVVLWKTAMPSVLVEVGFLTNQDEENYLEGKHGKKNIAYGIFKAIEKYKNAVENKK</sequence>
<dbReference type="PANTHER" id="PTHR30404">
    <property type="entry name" value="N-ACETYLMURAMOYL-L-ALANINE AMIDASE"/>
    <property type="match status" value="1"/>
</dbReference>
<feature type="domain" description="MurNAc-LAA" evidence="5">
    <location>
        <begin position="93"/>
        <end position="251"/>
    </location>
</feature>
<dbReference type="EMBL" id="FONY01000019">
    <property type="protein sequence ID" value="SFF19285.1"/>
    <property type="molecule type" value="Genomic_DNA"/>
</dbReference>
<name>A0A1I2GNY6_9BACT</name>
<evidence type="ECO:0000256" key="3">
    <source>
        <dbReference type="ARBA" id="ARBA00022801"/>
    </source>
</evidence>
<dbReference type="GO" id="GO:0008745">
    <property type="term" value="F:N-acetylmuramoyl-L-alanine amidase activity"/>
    <property type="evidence" value="ECO:0007669"/>
    <property type="project" value="UniProtKB-EC"/>
</dbReference>
<feature type="signal peptide" evidence="4">
    <location>
        <begin position="1"/>
        <end position="17"/>
    </location>
</feature>
<keyword evidence="3" id="KW-0378">Hydrolase</keyword>
<evidence type="ECO:0000313" key="7">
    <source>
        <dbReference type="Proteomes" id="UP000199513"/>
    </source>
</evidence>
<dbReference type="GO" id="GO:0030288">
    <property type="term" value="C:outer membrane-bounded periplasmic space"/>
    <property type="evidence" value="ECO:0007669"/>
    <property type="project" value="TreeGrafter"/>
</dbReference>
<feature type="chain" id="PRO_5011447009" description="N-acetylmuramoyl-L-alanine amidase" evidence="4">
    <location>
        <begin position="18"/>
        <end position="261"/>
    </location>
</feature>
<dbReference type="SUPFAM" id="SSF53187">
    <property type="entry name" value="Zn-dependent exopeptidases"/>
    <property type="match status" value="1"/>
</dbReference>
<dbReference type="GO" id="GO:0009253">
    <property type="term" value="P:peptidoglycan catabolic process"/>
    <property type="evidence" value="ECO:0007669"/>
    <property type="project" value="InterPro"/>
</dbReference>
<keyword evidence="7" id="KW-1185">Reference proteome</keyword>
<dbReference type="STRING" id="1003.SAMN04488541_101974"/>
<organism evidence="6 7">
    <name type="scientific">Thermoflexibacter ruber</name>
    <dbReference type="NCBI Taxonomy" id="1003"/>
    <lineage>
        <taxon>Bacteria</taxon>
        <taxon>Pseudomonadati</taxon>
        <taxon>Bacteroidota</taxon>
        <taxon>Cytophagia</taxon>
        <taxon>Cytophagales</taxon>
        <taxon>Thermoflexibacteraceae</taxon>
        <taxon>Thermoflexibacter</taxon>
    </lineage>
</organism>
<dbReference type="CDD" id="cd02696">
    <property type="entry name" value="MurNAc-LAA"/>
    <property type="match status" value="1"/>
</dbReference>
<reference evidence="6 7" key="1">
    <citation type="submission" date="2016-10" db="EMBL/GenBank/DDBJ databases">
        <authorList>
            <person name="de Groot N.N."/>
        </authorList>
    </citation>
    <scope>NUCLEOTIDE SEQUENCE [LARGE SCALE GENOMIC DNA]</scope>
    <source>
        <strain>GEY</strain>
        <strain evidence="7">DSM 9560</strain>
    </source>
</reference>
<dbReference type="Pfam" id="PF01520">
    <property type="entry name" value="Amidase_3"/>
    <property type="match status" value="1"/>
</dbReference>
<dbReference type="EC" id="3.5.1.28" evidence="2"/>
<dbReference type="FunFam" id="3.40.630.40:FF:000005">
    <property type="entry name" value="N-acetylmuramoyl-L-alanine amidase (AmiA)"/>
    <property type="match status" value="1"/>
</dbReference>
<evidence type="ECO:0000256" key="2">
    <source>
        <dbReference type="ARBA" id="ARBA00011901"/>
    </source>
</evidence>
<dbReference type="InterPro" id="IPR002508">
    <property type="entry name" value="MurNAc-LAA_cat"/>
</dbReference>
<dbReference type="AlphaFoldDB" id="A0A1I2GNY6"/>
<dbReference type="Gene3D" id="3.40.630.40">
    <property type="entry name" value="Zn-dependent exopeptidases"/>
    <property type="match status" value="1"/>
</dbReference>
<dbReference type="OrthoDB" id="9806267at2"/>
<keyword evidence="4" id="KW-0732">Signal</keyword>
<dbReference type="InterPro" id="IPR050695">
    <property type="entry name" value="N-acetylmuramoyl_amidase_3"/>
</dbReference>
<dbReference type="RefSeq" id="WP_091545462.1">
    <property type="nucleotide sequence ID" value="NZ_FONY01000019.1"/>
</dbReference>
<evidence type="ECO:0000256" key="1">
    <source>
        <dbReference type="ARBA" id="ARBA00001561"/>
    </source>
</evidence>
<comment type="catalytic activity">
    <reaction evidence="1">
        <text>Hydrolyzes the link between N-acetylmuramoyl residues and L-amino acid residues in certain cell-wall glycopeptides.</text>
        <dbReference type="EC" id="3.5.1.28"/>
    </reaction>
</comment>
<dbReference type="PANTHER" id="PTHR30404:SF0">
    <property type="entry name" value="N-ACETYLMURAMOYL-L-ALANINE AMIDASE AMIC"/>
    <property type="match status" value="1"/>
</dbReference>
<evidence type="ECO:0000256" key="4">
    <source>
        <dbReference type="SAM" id="SignalP"/>
    </source>
</evidence>
<protein>
    <recommendedName>
        <fullName evidence="2">N-acetylmuramoyl-L-alanine amidase</fullName>
        <ecNumber evidence="2">3.5.1.28</ecNumber>
    </recommendedName>
</protein>
<proteinExistence type="predicted"/>